<dbReference type="InterPro" id="IPR001338">
    <property type="entry name" value="Class_I_Hydrophobin"/>
</dbReference>
<evidence type="ECO:0000256" key="2">
    <source>
        <dbReference type="ARBA" id="ARBA00010446"/>
    </source>
</evidence>
<reference evidence="8" key="1">
    <citation type="submission" date="2011-04" db="EMBL/GenBank/DDBJ databases">
        <title>Evolution of plant cell wall degrading machinery underlies the functional diversity of forest fungi.</title>
        <authorList>
            <consortium name="US DOE Joint Genome Institute (JGI-PGF)"/>
            <person name="Eastwood D.C."/>
            <person name="Floudas D."/>
            <person name="Binder M."/>
            <person name="Majcherczyk A."/>
            <person name="Schneider P."/>
            <person name="Aerts A."/>
            <person name="Asiegbu F.O."/>
            <person name="Baker S.E."/>
            <person name="Barry K."/>
            <person name="Bendiksby M."/>
            <person name="Blumentritt M."/>
            <person name="Coutinho P.M."/>
            <person name="Cullen D."/>
            <person name="Cullen D."/>
            <person name="Gathman A."/>
            <person name="Goodell B."/>
            <person name="Henrissat B."/>
            <person name="Ihrmark K."/>
            <person name="Kauserud H."/>
            <person name="Kohler A."/>
            <person name="LaButti K."/>
            <person name="Lapidus A."/>
            <person name="Lavin J.L."/>
            <person name="Lee Y.-H."/>
            <person name="Lindquist E."/>
            <person name="Lilly W."/>
            <person name="Lucas S."/>
            <person name="Morin E."/>
            <person name="Murat C."/>
            <person name="Oguiza J.A."/>
            <person name="Park J."/>
            <person name="Pisabarro A.G."/>
            <person name="Riley R."/>
            <person name="Rosling A."/>
            <person name="Salamov A."/>
            <person name="Schmidt O."/>
            <person name="Schmutz J."/>
            <person name="Skrede I."/>
            <person name="Stenlid J."/>
            <person name="Wiebenga A."/>
            <person name="Xie X."/>
            <person name="Kues U."/>
            <person name="Hibbett D.S."/>
            <person name="Hoffmeister D."/>
            <person name="Hogberg N."/>
            <person name="Martin F."/>
            <person name="Grigoriev I.V."/>
            <person name="Watkinson S.C."/>
        </authorList>
    </citation>
    <scope>NUCLEOTIDE SEQUENCE</scope>
    <source>
        <strain evidence="8">S7.9</strain>
    </source>
</reference>
<accession>F8P118</accession>
<evidence type="ECO:0000256" key="7">
    <source>
        <dbReference type="RuleBase" id="RU365009"/>
    </source>
</evidence>
<keyword evidence="6 7" id="KW-1015">Disulfide bond</keyword>
<dbReference type="InterPro" id="IPR019778">
    <property type="entry name" value="Class_I_Hydrophobin_CS"/>
</dbReference>
<evidence type="ECO:0000313" key="8">
    <source>
        <dbReference type="EMBL" id="EGO23343.1"/>
    </source>
</evidence>
<keyword evidence="4 7" id="KW-0964">Secreted</keyword>
<proteinExistence type="inferred from homology"/>
<organism>
    <name type="scientific">Serpula lacrymans var. lacrymans (strain S7.9)</name>
    <name type="common">Dry rot fungus</name>
    <dbReference type="NCBI Taxonomy" id="578457"/>
    <lineage>
        <taxon>Eukaryota</taxon>
        <taxon>Fungi</taxon>
        <taxon>Dikarya</taxon>
        <taxon>Basidiomycota</taxon>
        <taxon>Agaricomycotina</taxon>
        <taxon>Agaricomycetes</taxon>
        <taxon>Agaricomycetidae</taxon>
        <taxon>Boletales</taxon>
        <taxon>Coniophorineae</taxon>
        <taxon>Serpulaceae</taxon>
        <taxon>Serpula</taxon>
    </lineage>
</organism>
<evidence type="ECO:0000256" key="3">
    <source>
        <dbReference type="ARBA" id="ARBA00022512"/>
    </source>
</evidence>
<dbReference type="KEGG" id="sla:SERLADRAFT_491509"/>
<evidence type="ECO:0000256" key="4">
    <source>
        <dbReference type="ARBA" id="ARBA00022525"/>
    </source>
</evidence>
<comment type="similarity">
    <text evidence="2 7">Belongs to the fungal hydrophobin family.</text>
</comment>
<feature type="signal peptide" evidence="7">
    <location>
        <begin position="1"/>
        <end position="27"/>
    </location>
</feature>
<evidence type="ECO:0000256" key="6">
    <source>
        <dbReference type="ARBA" id="ARBA00023157"/>
    </source>
</evidence>
<dbReference type="GO" id="GO:0005199">
    <property type="term" value="F:structural constituent of cell wall"/>
    <property type="evidence" value="ECO:0007669"/>
    <property type="project" value="InterPro"/>
</dbReference>
<dbReference type="HOGENOM" id="CLU_105134_2_0_1"/>
<dbReference type="OrthoDB" id="4225815at2759"/>
<dbReference type="CDD" id="cd23507">
    <property type="entry name" value="hydrophobin_I"/>
    <property type="match status" value="1"/>
</dbReference>
<feature type="non-terminal residue" evidence="8">
    <location>
        <position position="120"/>
    </location>
</feature>
<evidence type="ECO:0000256" key="1">
    <source>
        <dbReference type="ARBA" id="ARBA00004191"/>
    </source>
</evidence>
<evidence type="ECO:0000256" key="5">
    <source>
        <dbReference type="ARBA" id="ARBA00022729"/>
    </source>
</evidence>
<dbReference type="GeneID" id="18821686"/>
<keyword evidence="3 7" id="KW-0134">Cell wall</keyword>
<sequence>MFARISTVCVFLFFALFAAATPSPVFARGSGNSGQCNTGPIQCCNSVENVSFINDITFRLSGFLGSLGILGPITGQIGLNCNPITGIGAGLGPQCTSQPVCCTDAHFNGLINVGCSPINI</sequence>
<feature type="chain" id="PRO_5013985655" description="Hydrophobin" evidence="7">
    <location>
        <begin position="28"/>
        <end position="120"/>
    </location>
</feature>
<protein>
    <recommendedName>
        <fullName evidence="7">Hydrophobin</fullName>
    </recommendedName>
</protein>
<dbReference type="EMBL" id="GL945436">
    <property type="protein sequence ID" value="EGO23343.1"/>
    <property type="molecule type" value="Genomic_DNA"/>
</dbReference>
<gene>
    <name evidence="8" type="primary">slh12</name>
    <name evidence="8" type="ORF">SERLADRAFT_491509</name>
</gene>
<keyword evidence="5 7" id="KW-0732">Signal</keyword>
<dbReference type="GO" id="GO:0009277">
    <property type="term" value="C:fungal-type cell wall"/>
    <property type="evidence" value="ECO:0007669"/>
    <property type="project" value="InterPro"/>
</dbReference>
<dbReference type="SMART" id="SM00075">
    <property type="entry name" value="HYDRO"/>
    <property type="match status" value="1"/>
</dbReference>
<dbReference type="AlphaFoldDB" id="F8P118"/>
<name>F8P118_SERL9</name>
<dbReference type="PROSITE" id="PS00956">
    <property type="entry name" value="HYDROPHOBIN"/>
    <property type="match status" value="1"/>
</dbReference>
<dbReference type="Proteomes" id="UP000008064">
    <property type="component" value="Unassembled WGS sequence"/>
</dbReference>
<dbReference type="Pfam" id="PF01185">
    <property type="entry name" value="Hydrophobin"/>
    <property type="match status" value="1"/>
</dbReference>
<comment type="subcellular location">
    <subcellularLocation>
        <location evidence="1 7">Secreted</location>
        <location evidence="1 7">Cell wall</location>
    </subcellularLocation>
</comment>
<dbReference type="RefSeq" id="XP_007320583.1">
    <property type="nucleotide sequence ID" value="XM_007320521.1"/>
</dbReference>